<evidence type="ECO:0000256" key="5">
    <source>
        <dbReference type="ARBA" id="ARBA00022691"/>
    </source>
</evidence>
<comment type="catalytic activity">
    <reaction evidence="1">
        <text>L-glutamyl-[protein] + S-adenosyl-L-methionine = [protein]-L-glutamate 5-O-methyl ester + S-adenosyl-L-homocysteine</text>
        <dbReference type="Rhea" id="RHEA:24452"/>
        <dbReference type="Rhea" id="RHEA-COMP:10208"/>
        <dbReference type="Rhea" id="RHEA-COMP:10311"/>
        <dbReference type="ChEBI" id="CHEBI:29973"/>
        <dbReference type="ChEBI" id="CHEBI:57856"/>
        <dbReference type="ChEBI" id="CHEBI:59789"/>
        <dbReference type="ChEBI" id="CHEBI:82795"/>
        <dbReference type="EC" id="2.1.1.80"/>
    </reaction>
</comment>
<protein>
    <recommendedName>
        <fullName evidence="2">protein-glutamate O-methyltransferase</fullName>
        <ecNumber evidence="2">2.1.1.80</ecNumber>
    </recommendedName>
</protein>
<keyword evidence="4 7" id="KW-0808">Transferase</keyword>
<dbReference type="Pfam" id="PF01739">
    <property type="entry name" value="CheR"/>
    <property type="match status" value="1"/>
</dbReference>
<keyword evidence="3 7" id="KW-0489">Methyltransferase</keyword>
<evidence type="ECO:0000259" key="6">
    <source>
        <dbReference type="PROSITE" id="PS50123"/>
    </source>
</evidence>
<dbReference type="Gene3D" id="3.40.50.150">
    <property type="entry name" value="Vaccinia Virus protein VP39"/>
    <property type="match status" value="1"/>
</dbReference>
<evidence type="ECO:0000256" key="4">
    <source>
        <dbReference type="ARBA" id="ARBA00022679"/>
    </source>
</evidence>
<dbReference type="SMART" id="SM00138">
    <property type="entry name" value="MeTrc"/>
    <property type="match status" value="1"/>
</dbReference>
<dbReference type="EC" id="2.1.1.80" evidence="2"/>
<feature type="domain" description="CheR-type methyltransferase" evidence="6">
    <location>
        <begin position="5"/>
        <end position="277"/>
    </location>
</feature>
<evidence type="ECO:0000256" key="2">
    <source>
        <dbReference type="ARBA" id="ARBA00012534"/>
    </source>
</evidence>
<dbReference type="SUPFAM" id="SSF53335">
    <property type="entry name" value="S-adenosyl-L-methionine-dependent methyltransferases"/>
    <property type="match status" value="1"/>
</dbReference>
<dbReference type="PANTHER" id="PTHR24422:SF10">
    <property type="entry name" value="CHEMOTAXIS PROTEIN METHYLTRANSFERASE 2"/>
    <property type="match status" value="1"/>
</dbReference>
<proteinExistence type="predicted"/>
<dbReference type="PANTHER" id="PTHR24422">
    <property type="entry name" value="CHEMOTAXIS PROTEIN METHYLTRANSFERASE"/>
    <property type="match status" value="1"/>
</dbReference>
<dbReference type="SUPFAM" id="SSF47757">
    <property type="entry name" value="Chemotaxis receptor methyltransferase CheR, N-terminal domain"/>
    <property type="match status" value="1"/>
</dbReference>
<name>A0A1I0IGN1_9FIRM</name>
<dbReference type="InterPro" id="IPR036804">
    <property type="entry name" value="CheR_N_sf"/>
</dbReference>
<dbReference type="AlphaFoldDB" id="A0A1I0IGN1"/>
<dbReference type="PIRSF" id="PIRSF000410">
    <property type="entry name" value="CheR"/>
    <property type="match status" value="1"/>
</dbReference>
<accession>A0A1I0IGN1</accession>
<keyword evidence="5" id="KW-0949">S-adenosyl-L-methionine</keyword>
<evidence type="ECO:0000256" key="3">
    <source>
        <dbReference type="ARBA" id="ARBA00022603"/>
    </source>
</evidence>
<dbReference type="CDD" id="cd02440">
    <property type="entry name" value="AdoMet_MTases"/>
    <property type="match status" value="1"/>
</dbReference>
<dbReference type="GO" id="GO:0008983">
    <property type="term" value="F:protein-glutamate O-methyltransferase activity"/>
    <property type="evidence" value="ECO:0007669"/>
    <property type="project" value="UniProtKB-EC"/>
</dbReference>
<dbReference type="Gene3D" id="1.10.155.10">
    <property type="entry name" value="Chemotaxis receptor methyltransferase CheR, N-terminal domain"/>
    <property type="match status" value="1"/>
</dbReference>
<dbReference type="Proteomes" id="UP000198508">
    <property type="component" value="Unassembled WGS sequence"/>
</dbReference>
<dbReference type="STRING" id="460384.SAMN05216313_12172"/>
<sequence length="277" mass="32450">MKWQEVVGLIRFTEAEFQELEQFMLSQYGIDLSKKRTLSECRLSAELEKEGITSLQQFMRRMEQDKTKRLENMMLDKLTTNYTFFMRESKHFDYLRENILPTLRQDNTGPFYRVWSAGCSTGEECYTLSMLFHDYTRQGGFLPFLEITGTDASEAAVKGAKEAVYPMRELADIPPRWQEKYVKKLDGNRHFTLTPEILNCCKFRQMNLLGTVPGVAQFDLIFCRNVMIYFSEDARERLIGQLYRALKPGGYLFVGHTELLAWNSAQFQYICPAVYRK</sequence>
<dbReference type="EMBL" id="FOIM01000021">
    <property type="protein sequence ID" value="SET96091.1"/>
    <property type="molecule type" value="Genomic_DNA"/>
</dbReference>
<dbReference type="InterPro" id="IPR050903">
    <property type="entry name" value="Bact_Chemotaxis_MeTrfase"/>
</dbReference>
<keyword evidence="8" id="KW-1185">Reference proteome</keyword>
<organism evidence="7 8">
    <name type="scientific">Enterocloster lavalensis</name>
    <dbReference type="NCBI Taxonomy" id="460384"/>
    <lineage>
        <taxon>Bacteria</taxon>
        <taxon>Bacillati</taxon>
        <taxon>Bacillota</taxon>
        <taxon>Clostridia</taxon>
        <taxon>Lachnospirales</taxon>
        <taxon>Lachnospiraceae</taxon>
        <taxon>Enterocloster</taxon>
    </lineage>
</organism>
<dbReference type="PRINTS" id="PR00996">
    <property type="entry name" value="CHERMTFRASE"/>
</dbReference>
<dbReference type="InterPro" id="IPR000780">
    <property type="entry name" value="CheR_MeTrfase"/>
</dbReference>
<dbReference type="InterPro" id="IPR029063">
    <property type="entry name" value="SAM-dependent_MTases_sf"/>
</dbReference>
<dbReference type="InterPro" id="IPR026024">
    <property type="entry name" value="Chemotaxis_MeTrfase_CheR"/>
</dbReference>
<evidence type="ECO:0000313" key="8">
    <source>
        <dbReference type="Proteomes" id="UP000198508"/>
    </source>
</evidence>
<dbReference type="InterPro" id="IPR022642">
    <property type="entry name" value="CheR_C"/>
</dbReference>
<evidence type="ECO:0000313" key="7">
    <source>
        <dbReference type="EMBL" id="SET96091.1"/>
    </source>
</evidence>
<dbReference type="PROSITE" id="PS50123">
    <property type="entry name" value="CHER"/>
    <property type="match status" value="1"/>
</dbReference>
<dbReference type="GO" id="GO:0032259">
    <property type="term" value="P:methylation"/>
    <property type="evidence" value="ECO:0007669"/>
    <property type="project" value="UniProtKB-KW"/>
</dbReference>
<evidence type="ECO:0000256" key="1">
    <source>
        <dbReference type="ARBA" id="ARBA00001541"/>
    </source>
</evidence>
<reference evidence="8" key="1">
    <citation type="submission" date="2016-10" db="EMBL/GenBank/DDBJ databases">
        <authorList>
            <person name="Varghese N."/>
            <person name="Submissions S."/>
        </authorList>
    </citation>
    <scope>NUCLEOTIDE SEQUENCE [LARGE SCALE GENOMIC DNA]</scope>
    <source>
        <strain evidence="8">NLAE-zl-G277</strain>
    </source>
</reference>
<gene>
    <name evidence="7" type="ORF">SAMN05216313_12172</name>
</gene>